<evidence type="ECO:0000313" key="1">
    <source>
        <dbReference type="EMBL" id="CAG9773293.1"/>
    </source>
</evidence>
<dbReference type="PANTHER" id="PTHR10773">
    <property type="entry name" value="DNA-DIRECTED RNA POLYMERASES I, II, AND III SUBUNIT RPABC2"/>
    <property type="match status" value="1"/>
</dbReference>
<dbReference type="OrthoDB" id="6735555at2759"/>
<protein>
    <submittedName>
        <fullName evidence="1">Uncharacterized protein</fullName>
    </submittedName>
</protein>
<keyword evidence="2" id="KW-1185">Reference proteome</keyword>
<evidence type="ECO:0000313" key="2">
    <source>
        <dbReference type="Proteomes" id="UP001152799"/>
    </source>
</evidence>
<name>A0A9N9N1Y6_9CUCU</name>
<proteinExistence type="predicted"/>
<dbReference type="AlphaFoldDB" id="A0A9N9N1Y6"/>
<gene>
    <name evidence="1" type="ORF">CEUTPL_LOCUS13690</name>
</gene>
<organism evidence="1 2">
    <name type="scientific">Ceutorhynchus assimilis</name>
    <name type="common">cabbage seed weevil</name>
    <dbReference type="NCBI Taxonomy" id="467358"/>
    <lineage>
        <taxon>Eukaryota</taxon>
        <taxon>Metazoa</taxon>
        <taxon>Ecdysozoa</taxon>
        <taxon>Arthropoda</taxon>
        <taxon>Hexapoda</taxon>
        <taxon>Insecta</taxon>
        <taxon>Pterygota</taxon>
        <taxon>Neoptera</taxon>
        <taxon>Endopterygota</taxon>
        <taxon>Coleoptera</taxon>
        <taxon>Polyphaga</taxon>
        <taxon>Cucujiformia</taxon>
        <taxon>Curculionidae</taxon>
        <taxon>Ceutorhynchinae</taxon>
        <taxon>Ceutorhynchus</taxon>
    </lineage>
</organism>
<reference evidence="1" key="1">
    <citation type="submission" date="2022-01" db="EMBL/GenBank/DDBJ databases">
        <authorList>
            <person name="King R."/>
        </authorList>
    </citation>
    <scope>NUCLEOTIDE SEQUENCE</scope>
</reference>
<dbReference type="PANTHER" id="PTHR10773:SF19">
    <property type="match status" value="1"/>
</dbReference>
<sequence>MKLSWISEQAEDNKTENEMELDLLEQAEDEKVDEEEPAKKLTRIRQRHAEKWASNIRKECFDRGEEYISVRKKIVPARKIKTKKDCLNKCIYKCAQKVSENQRREIFSNYYKLDANEKRMFILNITVMFHPERRRKGKNAMNSKKQNSFTYFFTIQNDKIQPKKDRCDLCAEIEIKGNEENVSEELGIEYKKHLKEKQAMRENRKKDRENDIPVLCFDLENVLSCPKAEIKNFFYKSKLSVYNMTAHLSVNKDVYCAVWSEAVHGRSGNDIASAVYKILNQVL</sequence>
<accession>A0A9N9N1Y6</accession>
<dbReference type="Proteomes" id="UP001152799">
    <property type="component" value="Chromosome 9"/>
</dbReference>
<dbReference type="EMBL" id="OU892285">
    <property type="protein sequence ID" value="CAG9773293.1"/>
    <property type="molecule type" value="Genomic_DNA"/>
</dbReference>